<dbReference type="AlphaFoldDB" id="A0A813K3D7"/>
<sequence>QVPQIRLEINDPVPKFPVTTQIRIDGIIESELDPTVPLSFSWRIMVYSLNPLYDLDRAREAASNPDVDYRVDKMVYLDQSDVYDVTNITNFFTRPDVPNMVIKALDALCIFLAGLQLHPSLQSNVLQPTTLYKSSPQLQGFAEARLPLRHWGLLLKGAFCVHFFGNLPLLFE</sequence>
<accession>A0A813K3D7</accession>
<protein>
    <submittedName>
        <fullName evidence="1">Uncharacterized protein</fullName>
    </submittedName>
</protein>
<reference evidence="1" key="1">
    <citation type="submission" date="2021-02" db="EMBL/GenBank/DDBJ databases">
        <authorList>
            <person name="Dougan E. K."/>
            <person name="Rhodes N."/>
            <person name="Thang M."/>
            <person name="Chan C."/>
        </authorList>
    </citation>
    <scope>NUCLEOTIDE SEQUENCE</scope>
</reference>
<gene>
    <name evidence="1" type="ORF">PGLA2088_LOCUS27433</name>
</gene>
<feature type="non-terminal residue" evidence="1">
    <location>
        <position position="172"/>
    </location>
</feature>
<dbReference type="EMBL" id="CAJNNW010027448">
    <property type="protein sequence ID" value="CAE8691478.1"/>
    <property type="molecule type" value="Genomic_DNA"/>
</dbReference>
<organism evidence="1 2">
    <name type="scientific">Polarella glacialis</name>
    <name type="common">Dinoflagellate</name>
    <dbReference type="NCBI Taxonomy" id="89957"/>
    <lineage>
        <taxon>Eukaryota</taxon>
        <taxon>Sar</taxon>
        <taxon>Alveolata</taxon>
        <taxon>Dinophyceae</taxon>
        <taxon>Suessiales</taxon>
        <taxon>Suessiaceae</taxon>
        <taxon>Polarella</taxon>
    </lineage>
</organism>
<dbReference type="Proteomes" id="UP000626109">
    <property type="component" value="Unassembled WGS sequence"/>
</dbReference>
<evidence type="ECO:0000313" key="2">
    <source>
        <dbReference type="Proteomes" id="UP000626109"/>
    </source>
</evidence>
<name>A0A813K3D7_POLGL</name>
<evidence type="ECO:0000313" key="1">
    <source>
        <dbReference type="EMBL" id="CAE8691478.1"/>
    </source>
</evidence>
<comment type="caution">
    <text evidence="1">The sequence shown here is derived from an EMBL/GenBank/DDBJ whole genome shotgun (WGS) entry which is preliminary data.</text>
</comment>
<proteinExistence type="predicted"/>